<comment type="caution">
    <text evidence="2">The sequence shown here is derived from an EMBL/GenBank/DDBJ whole genome shotgun (WGS) entry which is preliminary data.</text>
</comment>
<evidence type="ECO:0008006" key="4">
    <source>
        <dbReference type="Google" id="ProtNLM"/>
    </source>
</evidence>
<evidence type="ECO:0000313" key="2">
    <source>
        <dbReference type="EMBL" id="MDX2914958.1"/>
    </source>
</evidence>
<feature type="coiled-coil region" evidence="1">
    <location>
        <begin position="187"/>
        <end position="262"/>
    </location>
</feature>
<gene>
    <name evidence="2" type="ORF">PV517_40610</name>
</gene>
<evidence type="ECO:0000313" key="3">
    <source>
        <dbReference type="Proteomes" id="UP001271723"/>
    </source>
</evidence>
<accession>A0ABU4LH70</accession>
<dbReference type="InterPro" id="IPR027417">
    <property type="entry name" value="P-loop_NTPase"/>
</dbReference>
<dbReference type="Proteomes" id="UP001271723">
    <property type="component" value="Unassembled WGS sequence"/>
</dbReference>
<protein>
    <recommendedName>
        <fullName evidence="4">Rad50/SbcC-type AAA domain-containing protein</fullName>
    </recommendedName>
</protein>
<dbReference type="EMBL" id="JARAVY010000024">
    <property type="protein sequence ID" value="MDX2914958.1"/>
    <property type="molecule type" value="Genomic_DNA"/>
</dbReference>
<keyword evidence="3" id="KW-1185">Reference proteome</keyword>
<name>A0ABU4LH70_9ACTN</name>
<keyword evidence="1" id="KW-0175">Coiled coil</keyword>
<evidence type="ECO:0000256" key="1">
    <source>
        <dbReference type="SAM" id="Coils"/>
    </source>
</evidence>
<dbReference type="RefSeq" id="WP_143673189.1">
    <property type="nucleotide sequence ID" value="NZ_JAGJBZ010000004.1"/>
</dbReference>
<organism evidence="2 3">
    <name type="scientific">Streptomyces griseiscabiei</name>
    <dbReference type="NCBI Taxonomy" id="2993540"/>
    <lineage>
        <taxon>Bacteria</taxon>
        <taxon>Bacillati</taxon>
        <taxon>Actinomycetota</taxon>
        <taxon>Actinomycetes</taxon>
        <taxon>Kitasatosporales</taxon>
        <taxon>Streptomycetaceae</taxon>
        <taxon>Streptomyces</taxon>
    </lineage>
</organism>
<dbReference type="SUPFAM" id="SSF52540">
    <property type="entry name" value="P-loop containing nucleoside triphosphate hydrolases"/>
    <property type="match status" value="1"/>
</dbReference>
<proteinExistence type="predicted"/>
<dbReference type="Gene3D" id="3.40.50.300">
    <property type="entry name" value="P-loop containing nucleotide triphosphate hydrolases"/>
    <property type="match status" value="1"/>
</dbReference>
<reference evidence="2 3" key="1">
    <citation type="journal article" date="2023" name="Microb. Genom.">
        <title>Mesoterricola silvestris gen. nov., sp. nov., Mesoterricola sediminis sp. nov., Geothrix oryzae sp. nov., Geothrix edaphica sp. nov., Geothrix rubra sp. nov., and Geothrix limicola sp. nov., six novel members of Acidobacteriota isolated from soils.</title>
        <authorList>
            <person name="Weisberg A.J."/>
            <person name="Pearce E."/>
            <person name="Kramer C.G."/>
            <person name="Chang J.H."/>
            <person name="Clarke C.R."/>
        </authorList>
    </citation>
    <scope>NUCLEOTIDE SEQUENCE [LARGE SCALE GENOMIC DNA]</scope>
    <source>
        <strain evidence="2 3">NRRL_B-2795</strain>
    </source>
</reference>
<sequence>MHIRIETERRRGLRIIEEIPDIELCKIQGYNGIGKTNAIKLLALCVGETPFRSDSAAWPSFREQLLGGSVEISGLRNGEEIRWDLTPEQWPLDPAESLNEAIGSVWINGKKSSHNDVRQILRVYHILAADTPQNVLSARILEAQKEILGWTTERQARLNALDESIDTVRELIVDAGPENFAAELVIMRDSRQRAEKIAGELAEASRRMKLLKRAVEVADRLIQVRGRGPEMDATLAELAGRLADLDSQKESLDQKIADASARKHRDAEAEKKFKNAQNYLDRHDRSLRAARRSLENAAAGAGIEPRRDVIERAQREASERLGALTSQLPSVHSAPLILEVLDDLIRRLTAAEDEELGSATLLTNSEGTEIYSVSSLNRSLSADREKLRKRTPSADAAKLNEDISDTRNLLDNLTQTSDALGAFELAEAGLVKAKKRLKDAVDSLPEQTARTLDELMEHRNKLDKDSAQVQSNHARLSHARELLGGGLDEQSLNAELVQLCQTMDVKASRVKGHLMTEAAKLEEIARSDTQASQQAERASVAVERRSSAMKNVIIQLTQDAKNRWLVEAVPRLADLADADEESQAAALMTALNNVEKARNKLHRIDGLVRGTGRALGELHNSMDSRGGLPAGVEPVDHSVRLWLGEDVRKWFDDELVRKALFGGGSDIRLDPTDMTICWINEDGEEERRPLSAFSSGQQVFAYTQAQVAKLDREGLPAANRLIALDEFGSFLDWDRMSSLVDFLQSRERGTTKDQVLVILPLEENAPRRRGGEDSVVQDQIRSLEQRGYFAEELRT</sequence>